<comment type="caution">
    <text evidence="2">Lacks conserved residue(s) required for the propagation of feature annotation.</text>
</comment>
<feature type="active site" evidence="2">
    <location>
        <position position="360"/>
    </location>
</feature>
<dbReference type="Pfam" id="PF00561">
    <property type="entry name" value="Abhydrolase_1"/>
    <property type="match status" value="1"/>
</dbReference>
<organism evidence="5 6">
    <name type="scientific">Pseudonocardia zijingensis</name>
    <dbReference type="NCBI Taxonomy" id="153376"/>
    <lineage>
        <taxon>Bacteria</taxon>
        <taxon>Bacillati</taxon>
        <taxon>Actinomycetota</taxon>
        <taxon>Actinomycetes</taxon>
        <taxon>Pseudonocardiales</taxon>
        <taxon>Pseudonocardiaceae</taxon>
        <taxon>Pseudonocardia</taxon>
    </lineage>
</organism>
<comment type="function">
    <text evidence="2">Transfers an acetyl group from acetyl-CoA to L-homoserine, forming acetyl-L-homoserine.</text>
</comment>
<comment type="catalytic activity">
    <reaction evidence="2">
        <text>L-homoserine + acetyl-CoA = O-acetyl-L-homoserine + CoA</text>
        <dbReference type="Rhea" id="RHEA:13701"/>
        <dbReference type="ChEBI" id="CHEBI:57287"/>
        <dbReference type="ChEBI" id="CHEBI:57288"/>
        <dbReference type="ChEBI" id="CHEBI:57476"/>
        <dbReference type="ChEBI" id="CHEBI:57716"/>
        <dbReference type="EC" id="2.3.1.31"/>
    </reaction>
</comment>
<comment type="subcellular location">
    <subcellularLocation>
        <location evidence="2">Cytoplasm</location>
    </subcellularLocation>
</comment>
<dbReference type="NCBIfam" id="TIGR01392">
    <property type="entry name" value="homoserO_Ac_trn"/>
    <property type="match status" value="1"/>
</dbReference>
<feature type="region of interest" description="Disordered" evidence="3">
    <location>
        <begin position="1"/>
        <end position="23"/>
    </location>
</feature>
<dbReference type="InterPro" id="IPR029058">
    <property type="entry name" value="AB_hydrolase_fold"/>
</dbReference>
<evidence type="ECO:0000256" key="2">
    <source>
        <dbReference type="HAMAP-Rule" id="MF_00296"/>
    </source>
</evidence>
<dbReference type="InterPro" id="IPR000073">
    <property type="entry name" value="AB_hydrolase_1"/>
</dbReference>
<feature type="domain" description="AB hydrolase-1" evidence="4">
    <location>
        <begin position="60"/>
        <end position="365"/>
    </location>
</feature>
<dbReference type="Gene3D" id="3.40.50.1820">
    <property type="entry name" value="alpha/beta hydrolase"/>
    <property type="match status" value="1"/>
</dbReference>
<dbReference type="RefSeq" id="WP_343945973.1">
    <property type="nucleotide sequence ID" value="NZ_BAAAHP010000239.1"/>
</dbReference>
<evidence type="ECO:0000259" key="4">
    <source>
        <dbReference type="Pfam" id="PF00561"/>
    </source>
</evidence>
<gene>
    <name evidence="2" type="primary">metXA</name>
    <name evidence="5" type="ORF">GCM10009559_69160</name>
</gene>
<keyword evidence="6" id="KW-1185">Reference proteome</keyword>
<keyword evidence="2" id="KW-0028">Amino-acid biosynthesis</keyword>
<keyword evidence="2" id="KW-0012">Acyltransferase</keyword>
<feature type="active site" description="Nucleophile" evidence="2">
    <location>
        <position position="165"/>
    </location>
</feature>
<protein>
    <recommendedName>
        <fullName evidence="2">Homoserine O-acetyltransferase</fullName>
        <shortName evidence="2">HAT</shortName>
        <ecNumber evidence="2">2.3.1.31</ecNumber>
    </recommendedName>
    <alternativeName>
        <fullName evidence="2">Homoserine transacetylase</fullName>
        <shortName evidence="2">HTA</shortName>
    </alternativeName>
</protein>
<dbReference type="HAMAP" id="MF_00296">
    <property type="entry name" value="MetX_acyltransf"/>
    <property type="match status" value="1"/>
</dbReference>
<proteinExistence type="inferred from homology"/>
<dbReference type="InterPro" id="IPR008220">
    <property type="entry name" value="HAT_MetX-like"/>
</dbReference>
<keyword evidence="2" id="KW-0486">Methionine biosynthesis</keyword>
<comment type="subunit">
    <text evidence="2">Homodimer.</text>
</comment>
<comment type="caution">
    <text evidence="5">The sequence shown here is derived from an EMBL/GenBank/DDBJ whole genome shotgun (WGS) entry which is preliminary data.</text>
</comment>
<name>A0ABP3YTQ0_9PSEU</name>
<dbReference type="PANTHER" id="PTHR32268">
    <property type="entry name" value="HOMOSERINE O-ACETYLTRANSFERASE"/>
    <property type="match status" value="1"/>
</dbReference>
<comment type="similarity">
    <text evidence="2">Belongs to the AB hydrolase superfamily. MetX family.</text>
</comment>
<keyword evidence="2" id="KW-0963">Cytoplasm</keyword>
<dbReference type="Proteomes" id="UP001499967">
    <property type="component" value="Unassembled WGS sequence"/>
</dbReference>
<feature type="binding site" evidence="2">
    <location>
        <position position="237"/>
    </location>
    <ligand>
        <name>substrate</name>
    </ligand>
</feature>
<accession>A0ABP3YTQ0</accession>
<feature type="active site" evidence="2">
    <location>
        <position position="330"/>
    </location>
</feature>
<evidence type="ECO:0000256" key="3">
    <source>
        <dbReference type="SAM" id="MobiDB-lite"/>
    </source>
</evidence>
<comment type="pathway">
    <text evidence="2">Amino-acid biosynthesis; L-methionine biosynthesis via de novo pathway; O-acetyl-L-homoserine from L-homoserine: step 1/1.</text>
</comment>
<reference evidence="6" key="1">
    <citation type="journal article" date="2019" name="Int. J. Syst. Evol. Microbiol.">
        <title>The Global Catalogue of Microorganisms (GCM) 10K type strain sequencing project: providing services to taxonomists for standard genome sequencing and annotation.</title>
        <authorList>
            <consortium name="The Broad Institute Genomics Platform"/>
            <consortium name="The Broad Institute Genome Sequencing Center for Infectious Disease"/>
            <person name="Wu L."/>
            <person name="Ma J."/>
        </authorList>
    </citation>
    <scope>NUCLEOTIDE SEQUENCE [LARGE SCALE GENOMIC DNA]</scope>
    <source>
        <strain evidence="6">JCM 11117</strain>
    </source>
</reference>
<dbReference type="PANTHER" id="PTHR32268:SF11">
    <property type="entry name" value="HOMOSERINE O-ACETYLTRANSFERASE"/>
    <property type="match status" value="1"/>
</dbReference>
<dbReference type="PIRSF" id="PIRSF000443">
    <property type="entry name" value="Homoser_Ac_trans"/>
    <property type="match status" value="1"/>
</dbReference>
<feature type="binding site" evidence="2">
    <location>
        <position position="361"/>
    </location>
    <ligand>
        <name>substrate</name>
    </ligand>
</feature>
<dbReference type="NCBIfam" id="NF001209">
    <property type="entry name" value="PRK00175.1"/>
    <property type="match status" value="1"/>
</dbReference>
<evidence type="ECO:0000313" key="6">
    <source>
        <dbReference type="Proteomes" id="UP001499967"/>
    </source>
</evidence>
<evidence type="ECO:0000256" key="1">
    <source>
        <dbReference type="ARBA" id="ARBA00022679"/>
    </source>
</evidence>
<sequence>MTALDTELPPATGAWREGDPPGRRRWVELPEPLRLEAGGTLPGVRIAYETWGTLNADASNAVLVLHALTGDSHVSGPAEPGHPTAGWWDPLIGPGRPLDPARWFVVAPNVVGGCQGSTGPASPAPDGRPWGSRFPLVTARDAVAAETVLADELGVDAWALVIGGSMGGMRALEWAAADPDRVARLCLLASPAATTADQIGWAAPQLAAIRADPGWNGGDYHDAPPGRGPHQGLGVARRIAHLSYRSSFELGERFGRDAQDGEDPFRGGRYAVESYLDHHANKLVRRFDAMSYVRLTELMNAHDVGRDRGGVEAGLARVRARTLVAGVSSDRLYPLEQQARLAAGIPGAAPLRVVDSPYGHDGFLIEADAVGALVTELLEG</sequence>
<dbReference type="EMBL" id="BAAAHP010000239">
    <property type="protein sequence ID" value="GAA0902092.1"/>
    <property type="molecule type" value="Genomic_DNA"/>
</dbReference>
<dbReference type="EC" id="2.3.1.31" evidence="2"/>
<evidence type="ECO:0000313" key="5">
    <source>
        <dbReference type="EMBL" id="GAA0902092.1"/>
    </source>
</evidence>
<keyword evidence="1 2" id="KW-0808">Transferase</keyword>
<dbReference type="SUPFAM" id="SSF53474">
    <property type="entry name" value="alpha/beta-Hydrolases"/>
    <property type="match status" value="1"/>
</dbReference>